<evidence type="ECO:0000256" key="3">
    <source>
        <dbReference type="HAMAP-Rule" id="MF_00245"/>
    </source>
</evidence>
<protein>
    <recommendedName>
        <fullName evidence="3">UPF0122 protein HMPREF1866_01684</fullName>
    </recommendedName>
</protein>
<accession>A0A133ZMU9</accession>
<dbReference type="PANTHER" id="PTHR40083:SF1">
    <property type="entry name" value="UPF0122 PROTEIN YLXM"/>
    <property type="match status" value="1"/>
</dbReference>
<dbReference type="InterPro" id="IPR007394">
    <property type="entry name" value="UPF0122"/>
</dbReference>
<organism evidence="4 5">
    <name type="scientific">Lachnoanaerobaculum saburreum</name>
    <dbReference type="NCBI Taxonomy" id="467210"/>
    <lineage>
        <taxon>Bacteria</taxon>
        <taxon>Bacillati</taxon>
        <taxon>Bacillota</taxon>
        <taxon>Clostridia</taxon>
        <taxon>Lachnospirales</taxon>
        <taxon>Lachnospiraceae</taxon>
        <taxon>Lachnoanaerobaculum</taxon>
    </lineage>
</organism>
<keyword evidence="5" id="KW-1185">Reference proteome</keyword>
<reference evidence="5" key="1">
    <citation type="submission" date="2016-01" db="EMBL/GenBank/DDBJ databases">
        <authorList>
            <person name="Mitreva M."/>
            <person name="Pepin K.H."/>
            <person name="Mihindukulasuriya K.A."/>
            <person name="Fulton R."/>
            <person name="Fronick C."/>
            <person name="O'Laughlin M."/>
            <person name="Miner T."/>
            <person name="Herter B."/>
            <person name="Rosa B.A."/>
            <person name="Cordes M."/>
            <person name="Tomlinson C."/>
            <person name="Wollam A."/>
            <person name="Palsikar V.B."/>
            <person name="Mardis E.R."/>
            <person name="Wilson R.K."/>
        </authorList>
    </citation>
    <scope>NUCLEOTIDE SEQUENCE [LARGE SCALE GENOMIC DNA]</scope>
    <source>
        <strain evidence="5">DNF00896</strain>
    </source>
</reference>
<evidence type="ECO:0000313" key="5">
    <source>
        <dbReference type="Proteomes" id="UP000070394"/>
    </source>
</evidence>
<dbReference type="Proteomes" id="UP000070394">
    <property type="component" value="Unassembled WGS sequence"/>
</dbReference>
<dbReference type="PANTHER" id="PTHR40083">
    <property type="entry name" value="UPF0122 PROTEIN CBO2450/CLC_2298"/>
    <property type="match status" value="1"/>
</dbReference>
<dbReference type="RefSeq" id="WP_060931402.1">
    <property type="nucleotide sequence ID" value="NZ_KQ959833.1"/>
</dbReference>
<dbReference type="OrthoDB" id="6392at2"/>
<proteinExistence type="inferred from homology"/>
<comment type="similarity">
    <text evidence="1 3">Belongs to the UPF0122 family.</text>
</comment>
<dbReference type="InterPro" id="IPR036388">
    <property type="entry name" value="WH-like_DNA-bd_sf"/>
</dbReference>
<comment type="caution">
    <text evidence="4">The sequence shown here is derived from an EMBL/GenBank/DDBJ whole genome shotgun (WGS) entry which is preliminary data.</text>
</comment>
<comment type="function">
    <text evidence="2 3">Might take part in the signal recognition particle (SRP) pathway. This is inferred from the conservation of its genetic proximity to ftsY/ffh. May be a regulatory protein.</text>
</comment>
<dbReference type="Gene3D" id="1.10.10.10">
    <property type="entry name" value="Winged helix-like DNA-binding domain superfamily/Winged helix DNA-binding domain"/>
    <property type="match status" value="1"/>
</dbReference>
<dbReference type="SUPFAM" id="SSF88659">
    <property type="entry name" value="Sigma3 and sigma4 domains of RNA polymerase sigma factors"/>
    <property type="match status" value="1"/>
</dbReference>
<name>A0A133ZMU9_9FIRM</name>
<dbReference type="EMBL" id="LSDA01000099">
    <property type="protein sequence ID" value="KXB56774.1"/>
    <property type="molecule type" value="Genomic_DNA"/>
</dbReference>
<dbReference type="STRING" id="467210.HMPREF1866_01684"/>
<dbReference type="InterPro" id="IPR054831">
    <property type="entry name" value="UPF0122_fam_protein"/>
</dbReference>
<gene>
    <name evidence="4" type="ORF">HMPREF1866_01684</name>
</gene>
<dbReference type="InterPro" id="IPR013324">
    <property type="entry name" value="RNA_pol_sigma_r3/r4-like"/>
</dbReference>
<dbReference type="HAMAP" id="MF_00245">
    <property type="entry name" value="UPF0122"/>
    <property type="match status" value="1"/>
</dbReference>
<evidence type="ECO:0000313" key="4">
    <source>
        <dbReference type="EMBL" id="KXB56774.1"/>
    </source>
</evidence>
<dbReference type="AlphaFoldDB" id="A0A133ZMU9"/>
<evidence type="ECO:0000256" key="1">
    <source>
        <dbReference type="ARBA" id="ARBA00008720"/>
    </source>
</evidence>
<dbReference type="Pfam" id="PF04297">
    <property type="entry name" value="UPF0122"/>
    <property type="match status" value="1"/>
</dbReference>
<dbReference type="NCBIfam" id="NF045758">
    <property type="entry name" value="YlxM"/>
    <property type="match status" value="1"/>
</dbReference>
<sequence length="118" mass="13755">MENNDIEKYINQGTLYDFYGKLLTVHQQRIYEDVVFNDLSLSEIAENEGISRQGVSDLIKRCNKSLVSYEERLGLIRKFDETKSYVKEIQRIVKIYQDTKDEGLVAKIDELSSKILDV</sequence>
<evidence type="ECO:0000256" key="2">
    <source>
        <dbReference type="ARBA" id="ARBA00024764"/>
    </source>
</evidence>
<dbReference type="PATRIC" id="fig|467210.3.peg.1670"/>